<dbReference type="InterPro" id="IPR014284">
    <property type="entry name" value="RNA_pol_sigma-70_dom"/>
</dbReference>
<evidence type="ECO:0000259" key="6">
    <source>
        <dbReference type="Pfam" id="PF08281"/>
    </source>
</evidence>
<dbReference type="Pfam" id="PF08281">
    <property type="entry name" value="Sigma70_r4_2"/>
    <property type="match status" value="1"/>
</dbReference>
<dbReference type="InterPro" id="IPR013325">
    <property type="entry name" value="RNA_pol_sigma_r2"/>
</dbReference>
<evidence type="ECO:0000259" key="5">
    <source>
        <dbReference type="Pfam" id="PF04542"/>
    </source>
</evidence>
<sequence>MGDRSVLQHLLKTEKDKLYRVAFSYVRNEEDAVDVFQQTVLLALESIHQLKEPKYFSTWLTRICINLSIKVLRDNQKIISIENTSAENAVGGNVSVEEKIDLLDAIYKLDEKYKTVLILRYYHDLTMEQIAENINKPLGTVKTNIRRGLEKLRPFLKGVYEDEKTRESN</sequence>
<comment type="similarity">
    <text evidence="1">Belongs to the sigma-70 factor family. ECF subfamily.</text>
</comment>
<keyword evidence="2" id="KW-0805">Transcription regulation</keyword>
<protein>
    <submittedName>
        <fullName evidence="7">Sigma-70 family RNA polymerase sigma factor</fullName>
    </submittedName>
</protein>
<dbReference type="EMBL" id="WBOS01000003">
    <property type="protein sequence ID" value="KAB2336840.1"/>
    <property type="molecule type" value="Genomic_DNA"/>
</dbReference>
<feature type="domain" description="RNA polymerase sigma factor 70 region 4 type 2" evidence="6">
    <location>
        <begin position="101"/>
        <end position="152"/>
    </location>
</feature>
<dbReference type="InterPro" id="IPR013324">
    <property type="entry name" value="RNA_pol_sigma_r3/r4-like"/>
</dbReference>
<keyword evidence="3" id="KW-0731">Sigma factor</keyword>
<dbReference type="PANTHER" id="PTHR43133">
    <property type="entry name" value="RNA POLYMERASE ECF-TYPE SIGMA FACTO"/>
    <property type="match status" value="1"/>
</dbReference>
<dbReference type="SUPFAM" id="SSF88659">
    <property type="entry name" value="Sigma3 and sigma4 domains of RNA polymerase sigma factors"/>
    <property type="match status" value="1"/>
</dbReference>
<dbReference type="PANTHER" id="PTHR43133:SF51">
    <property type="entry name" value="RNA POLYMERASE SIGMA FACTOR"/>
    <property type="match status" value="1"/>
</dbReference>
<reference evidence="7 8" key="1">
    <citation type="journal article" date="2016" name="Antonie Van Leeuwenhoek">
        <title>Bacillus depressus sp. nov., isolated from soil of a sunflower field.</title>
        <authorList>
            <person name="Wei X."/>
            <person name="Xin D."/>
            <person name="Xin Y."/>
            <person name="Zhang H."/>
            <person name="Wang T."/>
            <person name="Zhang J."/>
        </authorList>
    </citation>
    <scope>NUCLEOTIDE SEQUENCE [LARGE SCALE GENOMIC DNA]</scope>
    <source>
        <strain evidence="7 8">BZ1</strain>
    </source>
</reference>
<dbReference type="SUPFAM" id="SSF88946">
    <property type="entry name" value="Sigma2 domain of RNA polymerase sigma factors"/>
    <property type="match status" value="1"/>
</dbReference>
<dbReference type="Gene3D" id="1.10.10.10">
    <property type="entry name" value="Winged helix-like DNA-binding domain superfamily/Winged helix DNA-binding domain"/>
    <property type="match status" value="1"/>
</dbReference>
<accession>A0A6L3V7Z0</accession>
<dbReference type="AlphaFoldDB" id="A0A6L3V7Z0"/>
<dbReference type="NCBIfam" id="TIGR02937">
    <property type="entry name" value="sigma70-ECF"/>
    <property type="match status" value="1"/>
</dbReference>
<name>A0A6L3V7Z0_9BACI</name>
<gene>
    <name evidence="7" type="ORF">F7731_09555</name>
</gene>
<dbReference type="GO" id="GO:0006352">
    <property type="term" value="P:DNA-templated transcription initiation"/>
    <property type="evidence" value="ECO:0007669"/>
    <property type="project" value="InterPro"/>
</dbReference>
<keyword evidence="4" id="KW-0804">Transcription</keyword>
<keyword evidence="8" id="KW-1185">Reference proteome</keyword>
<dbReference type="InterPro" id="IPR007627">
    <property type="entry name" value="RNA_pol_sigma70_r2"/>
</dbReference>
<evidence type="ECO:0000256" key="4">
    <source>
        <dbReference type="ARBA" id="ARBA00023163"/>
    </source>
</evidence>
<dbReference type="Pfam" id="PF04542">
    <property type="entry name" value="Sigma70_r2"/>
    <property type="match status" value="1"/>
</dbReference>
<dbReference type="GO" id="GO:0016987">
    <property type="term" value="F:sigma factor activity"/>
    <property type="evidence" value="ECO:0007669"/>
    <property type="project" value="UniProtKB-KW"/>
</dbReference>
<dbReference type="InterPro" id="IPR039425">
    <property type="entry name" value="RNA_pol_sigma-70-like"/>
</dbReference>
<dbReference type="InterPro" id="IPR013249">
    <property type="entry name" value="RNA_pol_sigma70_r4_t2"/>
</dbReference>
<evidence type="ECO:0000256" key="3">
    <source>
        <dbReference type="ARBA" id="ARBA00023082"/>
    </source>
</evidence>
<dbReference type="Proteomes" id="UP000481030">
    <property type="component" value="Unassembled WGS sequence"/>
</dbReference>
<dbReference type="Gene3D" id="1.10.1740.10">
    <property type="match status" value="1"/>
</dbReference>
<organism evidence="7 8">
    <name type="scientific">Cytobacillus depressus</name>
    <dbReference type="NCBI Taxonomy" id="1602942"/>
    <lineage>
        <taxon>Bacteria</taxon>
        <taxon>Bacillati</taxon>
        <taxon>Bacillota</taxon>
        <taxon>Bacilli</taxon>
        <taxon>Bacillales</taxon>
        <taxon>Bacillaceae</taxon>
        <taxon>Cytobacillus</taxon>
    </lineage>
</organism>
<dbReference type="InterPro" id="IPR036388">
    <property type="entry name" value="WH-like_DNA-bd_sf"/>
</dbReference>
<comment type="caution">
    <text evidence="7">The sequence shown here is derived from an EMBL/GenBank/DDBJ whole genome shotgun (WGS) entry which is preliminary data.</text>
</comment>
<evidence type="ECO:0000256" key="2">
    <source>
        <dbReference type="ARBA" id="ARBA00023015"/>
    </source>
</evidence>
<dbReference type="GO" id="GO:0003677">
    <property type="term" value="F:DNA binding"/>
    <property type="evidence" value="ECO:0007669"/>
    <property type="project" value="InterPro"/>
</dbReference>
<proteinExistence type="inferred from homology"/>
<dbReference type="CDD" id="cd06171">
    <property type="entry name" value="Sigma70_r4"/>
    <property type="match status" value="1"/>
</dbReference>
<evidence type="ECO:0000256" key="1">
    <source>
        <dbReference type="ARBA" id="ARBA00010641"/>
    </source>
</evidence>
<evidence type="ECO:0000313" key="7">
    <source>
        <dbReference type="EMBL" id="KAB2336840.1"/>
    </source>
</evidence>
<dbReference type="OrthoDB" id="9782703at2"/>
<feature type="domain" description="RNA polymerase sigma-70 region 2" evidence="5">
    <location>
        <begin position="12"/>
        <end position="77"/>
    </location>
</feature>
<evidence type="ECO:0000313" key="8">
    <source>
        <dbReference type="Proteomes" id="UP000481030"/>
    </source>
</evidence>